<evidence type="ECO:0000259" key="10">
    <source>
        <dbReference type="PROSITE" id="PS51171"/>
    </source>
</evidence>
<evidence type="ECO:0000256" key="6">
    <source>
        <dbReference type="ARBA" id="ARBA00023222"/>
    </source>
</evidence>
<dbReference type="PANTHER" id="PTHR21022">
    <property type="entry name" value="PREPHENATE DEHYDRATASE P PROTEIN"/>
    <property type="match status" value="1"/>
</dbReference>
<reference evidence="12 13" key="2">
    <citation type="journal article" date="2011" name="Stand. Genomic Sci.">
        <title>Complete genome sequence of Mahella australiensis type strain (50-1 BON).</title>
        <authorList>
            <person name="Sikorski J."/>
            <person name="Teshima H."/>
            <person name="Nolan M."/>
            <person name="Lucas S."/>
            <person name="Hammon N."/>
            <person name="Deshpande S."/>
            <person name="Cheng J.F."/>
            <person name="Pitluck S."/>
            <person name="Liolios K."/>
            <person name="Pagani I."/>
            <person name="Ivanova N."/>
            <person name="Huntemann M."/>
            <person name="Mavromatis K."/>
            <person name="Ovchinikova G."/>
            <person name="Pati A."/>
            <person name="Tapia R."/>
            <person name="Han C."/>
            <person name="Goodwin L."/>
            <person name="Chen A."/>
            <person name="Palaniappan K."/>
            <person name="Land M."/>
            <person name="Hauser L."/>
            <person name="Ngatchou-Djao O.D."/>
            <person name="Rohde M."/>
            <person name="Pukall R."/>
            <person name="Spring S."/>
            <person name="Abt B."/>
            <person name="Goker M."/>
            <person name="Detter J.C."/>
            <person name="Woyke T."/>
            <person name="Bristow J."/>
            <person name="Markowitz V."/>
            <person name="Hugenholtz P."/>
            <person name="Eisen J.A."/>
            <person name="Kyrpides N.C."/>
            <person name="Klenk H.P."/>
            <person name="Lapidus A."/>
        </authorList>
    </citation>
    <scope>NUCLEOTIDE SEQUENCE [LARGE SCALE GENOMIC DNA]</scope>
    <source>
        <strain evidence="13">DSM 15567 / CIP 107919 / 50-1 BON</strain>
    </source>
</reference>
<sequence length="278" mass="30777">MKRLGFLGPDGTFTQQAALEYCRHKSRQMVEYASIPDVIWAVASDKVDEGLVPIENSIEGAVNATMDMLAHEVDLFIVAELVLPVHQCLMVRRGIDMGDITDIFSHPQALAQCQHFIHSNMPDVNVHNVYSTAAAAKLVAESDKPWAAIAMPSAAQRWGLSILVSDIQDMPGNATRFVVLSKELAQPGLHNKTSIIFSVEDTPGSLYHTLKVFADKGINLTRIESRPAKKMLGQYLFFVDLIGHSQDDIVRECLEIISNNSSFYKYLGSYPVWEGTIA</sequence>
<dbReference type="Gene3D" id="3.30.70.260">
    <property type="match status" value="1"/>
</dbReference>
<evidence type="ECO:0000313" key="12">
    <source>
        <dbReference type="EMBL" id="AEE97764.1"/>
    </source>
</evidence>
<evidence type="ECO:0000256" key="9">
    <source>
        <dbReference type="RuleBase" id="RU361254"/>
    </source>
</evidence>
<dbReference type="PROSITE" id="PS51671">
    <property type="entry name" value="ACT"/>
    <property type="match status" value="1"/>
</dbReference>
<evidence type="ECO:0000256" key="8">
    <source>
        <dbReference type="ARBA" id="ARBA00047848"/>
    </source>
</evidence>
<dbReference type="HOGENOM" id="CLU_035008_0_2_9"/>
<evidence type="ECO:0000256" key="5">
    <source>
        <dbReference type="ARBA" id="ARBA00023141"/>
    </source>
</evidence>
<dbReference type="PANTHER" id="PTHR21022:SF19">
    <property type="entry name" value="PREPHENATE DEHYDRATASE-RELATED"/>
    <property type="match status" value="1"/>
</dbReference>
<dbReference type="SUPFAM" id="SSF55021">
    <property type="entry name" value="ACT-like"/>
    <property type="match status" value="1"/>
</dbReference>
<dbReference type="CDD" id="cd13633">
    <property type="entry name" value="PBP2_Sa-PDT_like"/>
    <property type="match status" value="1"/>
</dbReference>
<comment type="pathway">
    <text evidence="1 9">Amino-acid biosynthesis; L-phenylalanine biosynthesis; phenylpyruvate from prephenate: step 1/1.</text>
</comment>
<dbReference type="KEGG" id="mas:Mahau_2624"/>
<evidence type="ECO:0000256" key="4">
    <source>
        <dbReference type="ARBA" id="ARBA00022605"/>
    </source>
</evidence>
<comment type="catalytic activity">
    <reaction evidence="8 9">
        <text>prephenate + H(+) = 3-phenylpyruvate + CO2 + H2O</text>
        <dbReference type="Rhea" id="RHEA:21648"/>
        <dbReference type="ChEBI" id="CHEBI:15377"/>
        <dbReference type="ChEBI" id="CHEBI:15378"/>
        <dbReference type="ChEBI" id="CHEBI:16526"/>
        <dbReference type="ChEBI" id="CHEBI:18005"/>
        <dbReference type="ChEBI" id="CHEBI:29934"/>
        <dbReference type="EC" id="4.2.1.51"/>
    </reaction>
</comment>
<evidence type="ECO:0000313" key="13">
    <source>
        <dbReference type="Proteomes" id="UP000008457"/>
    </source>
</evidence>
<dbReference type="AlphaFoldDB" id="F3ZYJ6"/>
<dbReference type="GO" id="GO:0009094">
    <property type="term" value="P:L-phenylalanine biosynthetic process"/>
    <property type="evidence" value="ECO:0007669"/>
    <property type="project" value="UniProtKB-UniPathway"/>
</dbReference>
<dbReference type="eggNOG" id="COG0077">
    <property type="taxonomic scope" value="Bacteria"/>
</dbReference>
<dbReference type="UniPathway" id="UPA00121">
    <property type="reaction ID" value="UER00345"/>
</dbReference>
<dbReference type="InterPro" id="IPR002912">
    <property type="entry name" value="ACT_dom"/>
</dbReference>
<keyword evidence="13" id="KW-1185">Reference proteome</keyword>
<accession>F3ZYJ6</accession>
<evidence type="ECO:0000259" key="11">
    <source>
        <dbReference type="PROSITE" id="PS51671"/>
    </source>
</evidence>
<dbReference type="GO" id="GO:0004664">
    <property type="term" value="F:prephenate dehydratase activity"/>
    <property type="evidence" value="ECO:0007669"/>
    <property type="project" value="UniProtKB-UniRule"/>
</dbReference>
<dbReference type="EC" id="4.2.1.51" evidence="2 9"/>
<evidence type="ECO:0000256" key="3">
    <source>
        <dbReference type="ARBA" id="ARBA00021872"/>
    </source>
</evidence>
<dbReference type="SUPFAM" id="SSF53850">
    <property type="entry name" value="Periplasmic binding protein-like II"/>
    <property type="match status" value="1"/>
</dbReference>
<dbReference type="Gene3D" id="3.40.190.10">
    <property type="entry name" value="Periplasmic binding protein-like II"/>
    <property type="match status" value="2"/>
</dbReference>
<dbReference type="GO" id="GO:0005737">
    <property type="term" value="C:cytoplasm"/>
    <property type="evidence" value="ECO:0007669"/>
    <property type="project" value="TreeGrafter"/>
</dbReference>
<protein>
    <recommendedName>
        <fullName evidence="3 9">Prephenate dehydratase</fullName>
        <shortName evidence="9">PDT</shortName>
        <ecNumber evidence="2 9">4.2.1.51</ecNumber>
    </recommendedName>
</protein>
<dbReference type="FunFam" id="3.30.70.260:FF:000012">
    <property type="entry name" value="Prephenate dehydratase"/>
    <property type="match status" value="1"/>
</dbReference>
<dbReference type="FunFam" id="3.40.190.10:FF:000064">
    <property type="entry name" value="Prephenate dehydratase"/>
    <property type="match status" value="1"/>
</dbReference>
<dbReference type="Pfam" id="PF00800">
    <property type="entry name" value="PDT"/>
    <property type="match status" value="1"/>
</dbReference>
<evidence type="ECO:0000256" key="7">
    <source>
        <dbReference type="ARBA" id="ARBA00023239"/>
    </source>
</evidence>
<evidence type="ECO:0000256" key="2">
    <source>
        <dbReference type="ARBA" id="ARBA00013147"/>
    </source>
</evidence>
<dbReference type="NCBIfam" id="NF008865">
    <property type="entry name" value="PRK11898.1"/>
    <property type="match status" value="1"/>
</dbReference>
<keyword evidence="4 9" id="KW-0028">Amino-acid biosynthesis</keyword>
<dbReference type="Pfam" id="PF01842">
    <property type="entry name" value="ACT"/>
    <property type="match status" value="1"/>
</dbReference>
<evidence type="ECO:0000256" key="1">
    <source>
        <dbReference type="ARBA" id="ARBA00004741"/>
    </source>
</evidence>
<dbReference type="InterPro" id="IPR018528">
    <property type="entry name" value="Preph_deHydtase_CS"/>
</dbReference>
<proteinExistence type="predicted"/>
<keyword evidence="5 9" id="KW-0057">Aromatic amino acid biosynthesis</keyword>
<reference evidence="13" key="1">
    <citation type="submission" date="2010-11" db="EMBL/GenBank/DDBJ databases">
        <title>The complete genome of Mahella australiensis DSM 15567.</title>
        <authorList>
            <consortium name="US DOE Joint Genome Institute (JGI-PGF)"/>
            <person name="Lucas S."/>
            <person name="Copeland A."/>
            <person name="Lapidus A."/>
            <person name="Bruce D."/>
            <person name="Goodwin L."/>
            <person name="Pitluck S."/>
            <person name="Kyrpides N."/>
            <person name="Mavromatis K."/>
            <person name="Pagani I."/>
            <person name="Ivanova N."/>
            <person name="Teshima H."/>
            <person name="Brettin T."/>
            <person name="Detter J.C."/>
            <person name="Han C."/>
            <person name="Tapia R."/>
            <person name="Land M."/>
            <person name="Hauser L."/>
            <person name="Markowitz V."/>
            <person name="Cheng J.-F."/>
            <person name="Hugenholtz P."/>
            <person name="Woyke T."/>
            <person name="Wu D."/>
            <person name="Spring S."/>
            <person name="Pukall R."/>
            <person name="Steenblock K."/>
            <person name="Schneider S."/>
            <person name="Klenk H.-P."/>
            <person name="Eisen J.A."/>
        </authorList>
    </citation>
    <scope>NUCLEOTIDE SEQUENCE [LARGE SCALE GENOMIC DNA]</scope>
    <source>
        <strain evidence="13">DSM 15567 / CIP 107919 / 50-1 BON</strain>
    </source>
</reference>
<keyword evidence="7 9" id="KW-0456">Lyase</keyword>
<dbReference type="FunFam" id="3.40.190.10:FF:000034">
    <property type="entry name" value="Chorismate mutase/prephenate dehydratase"/>
    <property type="match status" value="1"/>
</dbReference>
<name>F3ZYJ6_MAHA5</name>
<keyword evidence="6 9" id="KW-0584">Phenylalanine biosynthesis</keyword>
<dbReference type="STRING" id="697281.Mahau_2624"/>
<dbReference type="PROSITE" id="PS51171">
    <property type="entry name" value="PREPHENATE_DEHYDR_3"/>
    <property type="match status" value="1"/>
</dbReference>
<dbReference type="InterPro" id="IPR001086">
    <property type="entry name" value="Preph_deHydtase"/>
</dbReference>
<organism evidence="12 13">
    <name type="scientific">Mahella australiensis (strain DSM 15567 / CIP 107919 / 50-1 BON)</name>
    <dbReference type="NCBI Taxonomy" id="697281"/>
    <lineage>
        <taxon>Bacteria</taxon>
        <taxon>Bacillati</taxon>
        <taxon>Bacillota</taxon>
        <taxon>Clostridia</taxon>
        <taxon>Thermoanaerobacterales</taxon>
        <taxon>Thermoanaerobacterales Family IV. Incertae Sedis</taxon>
        <taxon>Mahella</taxon>
    </lineage>
</organism>
<dbReference type="RefSeq" id="WP_013782187.1">
    <property type="nucleotide sequence ID" value="NC_015520.1"/>
</dbReference>
<gene>
    <name evidence="9" type="primary">pheA</name>
    <name evidence="12" type="ordered locus">Mahau_2624</name>
</gene>
<dbReference type="PROSITE" id="PS00858">
    <property type="entry name" value="PREPHENATE_DEHYDR_2"/>
    <property type="match status" value="1"/>
</dbReference>
<feature type="domain" description="Prephenate dehydratase" evidence="10">
    <location>
        <begin position="3"/>
        <end position="182"/>
    </location>
</feature>
<dbReference type="OrthoDB" id="9802281at2"/>
<feature type="domain" description="ACT" evidence="11">
    <location>
        <begin position="194"/>
        <end position="271"/>
    </location>
</feature>
<dbReference type="Proteomes" id="UP000008457">
    <property type="component" value="Chromosome"/>
</dbReference>
<dbReference type="CDD" id="cd04905">
    <property type="entry name" value="ACT_CM-PDT"/>
    <property type="match status" value="1"/>
</dbReference>
<dbReference type="InterPro" id="IPR045865">
    <property type="entry name" value="ACT-like_dom_sf"/>
</dbReference>
<dbReference type="EMBL" id="CP002360">
    <property type="protein sequence ID" value="AEE97764.1"/>
    <property type="molecule type" value="Genomic_DNA"/>
</dbReference>